<sequence>MPREILNSYDTSKILSQEKLRCVGAVTEMGHSEIVYEITCSGESSLRCDFCGQGAKFIQHTRDHMGQNFVALTCTNCAPRGYEKLSQMRGGE</sequence>
<protein>
    <recommendedName>
        <fullName evidence="3">C2H2-type domain-containing protein</fullName>
    </recommendedName>
</protein>
<proteinExistence type="predicted"/>
<reference evidence="1 2" key="1">
    <citation type="journal article" date="2015" name="Nature">
        <title>rRNA introns, odd ribosomes, and small enigmatic genomes across a large radiation of phyla.</title>
        <authorList>
            <person name="Brown C.T."/>
            <person name="Hug L.A."/>
            <person name="Thomas B.C."/>
            <person name="Sharon I."/>
            <person name="Castelle C.J."/>
            <person name="Singh A."/>
            <person name="Wilkins M.J."/>
            <person name="Williams K.H."/>
            <person name="Banfield J.F."/>
        </authorList>
    </citation>
    <scope>NUCLEOTIDE SEQUENCE [LARGE SCALE GENOMIC DNA]</scope>
</reference>
<comment type="caution">
    <text evidence="1">The sequence shown here is derived from an EMBL/GenBank/DDBJ whole genome shotgun (WGS) entry which is preliminary data.</text>
</comment>
<name>A0A0G1HR16_9BACT</name>
<accession>A0A0G1HR16</accession>
<dbReference type="Proteomes" id="UP000034172">
    <property type="component" value="Unassembled WGS sequence"/>
</dbReference>
<dbReference type="EMBL" id="LCIE01000012">
    <property type="protein sequence ID" value="KKT49098.1"/>
    <property type="molecule type" value="Genomic_DNA"/>
</dbReference>
<gene>
    <name evidence="1" type="ORF">UW41_C0012G0036</name>
</gene>
<evidence type="ECO:0008006" key="3">
    <source>
        <dbReference type="Google" id="ProtNLM"/>
    </source>
</evidence>
<dbReference type="AlphaFoldDB" id="A0A0G1HR16"/>
<evidence type="ECO:0000313" key="2">
    <source>
        <dbReference type="Proteomes" id="UP000034172"/>
    </source>
</evidence>
<organism evidence="1 2">
    <name type="scientific">Candidatus Collierbacteria bacterium GW2011_GWC2_44_18</name>
    <dbReference type="NCBI Taxonomy" id="1618392"/>
    <lineage>
        <taxon>Bacteria</taxon>
        <taxon>Candidatus Collieribacteriota</taxon>
    </lineage>
</organism>
<evidence type="ECO:0000313" key="1">
    <source>
        <dbReference type="EMBL" id="KKT49098.1"/>
    </source>
</evidence>